<evidence type="ECO:0000313" key="7">
    <source>
        <dbReference type="EMBL" id="TLD01595.1"/>
    </source>
</evidence>
<feature type="site" description="Important for substrate specificity" evidence="6">
    <location>
        <position position="156"/>
    </location>
</feature>
<reference evidence="7 8" key="1">
    <citation type="journal article" date="2019" name="Anaerobe">
        <title>Detection of Robinsoniella peoriensis in multiple bone samples of a trauma patient.</title>
        <authorList>
            <person name="Schrottner P."/>
            <person name="Hartwich K."/>
            <person name="Bunk B."/>
            <person name="Schober I."/>
            <person name="Helbig S."/>
            <person name="Rudolph W.W."/>
            <person name="Gunzer F."/>
        </authorList>
    </citation>
    <scope>NUCLEOTIDE SEQUENCE [LARGE SCALE GENOMIC DNA]</scope>
    <source>
        <strain evidence="7 8">DSM 106044</strain>
    </source>
</reference>
<dbReference type="InterPro" id="IPR029001">
    <property type="entry name" value="ITPase-like_fam"/>
</dbReference>
<comment type="caution">
    <text evidence="6">Lacks conserved residue(s) required for the propagation of feature annotation.</text>
</comment>
<evidence type="ECO:0000256" key="3">
    <source>
        <dbReference type="ARBA" id="ARBA00022490"/>
    </source>
</evidence>
<dbReference type="AlphaFoldDB" id="A0A4U8Q9C2"/>
<dbReference type="Gene3D" id="3.90.950.10">
    <property type="match status" value="1"/>
</dbReference>
<dbReference type="GO" id="GO:0036218">
    <property type="term" value="F:dTTP diphosphatase activity"/>
    <property type="evidence" value="ECO:0007669"/>
    <property type="project" value="RHEA"/>
</dbReference>
<dbReference type="EMBL" id="QGQD01000036">
    <property type="protein sequence ID" value="TLD01595.1"/>
    <property type="molecule type" value="Genomic_DNA"/>
</dbReference>
<dbReference type="GO" id="GO:0005737">
    <property type="term" value="C:cytoplasm"/>
    <property type="evidence" value="ECO:0007669"/>
    <property type="project" value="UniProtKB-SubCell"/>
</dbReference>
<dbReference type="NCBIfam" id="TIGR00172">
    <property type="entry name" value="maf"/>
    <property type="match status" value="1"/>
</dbReference>
<evidence type="ECO:0000256" key="6">
    <source>
        <dbReference type="HAMAP-Rule" id="MF_00528"/>
    </source>
</evidence>
<comment type="subcellular location">
    <subcellularLocation>
        <location evidence="2 6">Cytoplasm</location>
    </subcellularLocation>
</comment>
<feature type="site" description="Important for substrate specificity" evidence="6">
    <location>
        <position position="12"/>
    </location>
</feature>
<dbReference type="STRING" id="180332.GCA_000797495_04711"/>
<evidence type="ECO:0000313" key="8">
    <source>
        <dbReference type="Proteomes" id="UP000306509"/>
    </source>
</evidence>
<keyword evidence="5 6" id="KW-0546">Nucleotide metabolism</keyword>
<evidence type="ECO:0000256" key="4">
    <source>
        <dbReference type="ARBA" id="ARBA00022801"/>
    </source>
</evidence>
<keyword evidence="8" id="KW-1185">Reference proteome</keyword>
<dbReference type="GO" id="GO:0036221">
    <property type="term" value="F:UTP diphosphatase activity"/>
    <property type="evidence" value="ECO:0007669"/>
    <property type="project" value="RHEA"/>
</dbReference>
<dbReference type="PIRSF" id="PIRSF006305">
    <property type="entry name" value="Maf"/>
    <property type="match status" value="1"/>
</dbReference>
<protein>
    <recommendedName>
        <fullName evidence="6">dTTP/UTP pyrophosphatase</fullName>
        <shortName evidence="6">dTTPase/UTPase</shortName>
        <ecNumber evidence="6">3.6.1.9</ecNumber>
    </recommendedName>
    <alternativeName>
        <fullName evidence="6">Nucleoside triphosphate pyrophosphatase</fullName>
    </alternativeName>
    <alternativeName>
        <fullName evidence="6">Nucleotide pyrophosphatase</fullName>
        <shortName evidence="6">Nucleotide PPase</shortName>
    </alternativeName>
</protein>
<organism evidence="7 8">
    <name type="scientific">Robinsoniella peoriensis</name>
    <dbReference type="NCBI Taxonomy" id="180332"/>
    <lineage>
        <taxon>Bacteria</taxon>
        <taxon>Bacillati</taxon>
        <taxon>Bacillota</taxon>
        <taxon>Clostridia</taxon>
        <taxon>Lachnospirales</taxon>
        <taxon>Lachnospiraceae</taxon>
        <taxon>Robinsoniella</taxon>
    </lineage>
</organism>
<dbReference type="Pfam" id="PF02545">
    <property type="entry name" value="Maf"/>
    <property type="match status" value="1"/>
</dbReference>
<keyword evidence="4 6" id="KW-0378">Hydrolase</keyword>
<evidence type="ECO:0000256" key="1">
    <source>
        <dbReference type="ARBA" id="ARBA00001968"/>
    </source>
</evidence>
<comment type="cofactor">
    <cofactor evidence="1 6">
        <name>a divalent metal cation</name>
        <dbReference type="ChEBI" id="CHEBI:60240"/>
    </cofactor>
</comment>
<keyword evidence="3 6" id="KW-0963">Cytoplasm</keyword>
<feature type="active site" description="Proton acceptor" evidence="6">
    <location>
        <position position="69"/>
    </location>
</feature>
<accession>A0A4U8Q9C2</accession>
<evidence type="ECO:0000256" key="2">
    <source>
        <dbReference type="ARBA" id="ARBA00004496"/>
    </source>
</evidence>
<dbReference type="Proteomes" id="UP000306509">
    <property type="component" value="Unassembled WGS sequence"/>
</dbReference>
<comment type="caution">
    <text evidence="7">The sequence shown here is derived from an EMBL/GenBank/DDBJ whole genome shotgun (WGS) entry which is preliminary data.</text>
</comment>
<gene>
    <name evidence="7" type="primary">maf</name>
    <name evidence="7" type="ORF">DSM106044_01576</name>
</gene>
<comment type="catalytic activity">
    <reaction evidence="6">
        <text>UTP + H2O = UMP + diphosphate + H(+)</text>
        <dbReference type="Rhea" id="RHEA:29395"/>
        <dbReference type="ChEBI" id="CHEBI:15377"/>
        <dbReference type="ChEBI" id="CHEBI:15378"/>
        <dbReference type="ChEBI" id="CHEBI:33019"/>
        <dbReference type="ChEBI" id="CHEBI:46398"/>
        <dbReference type="ChEBI" id="CHEBI:57865"/>
        <dbReference type="EC" id="3.6.1.9"/>
    </reaction>
</comment>
<dbReference type="CDD" id="cd00555">
    <property type="entry name" value="Maf"/>
    <property type="match status" value="1"/>
</dbReference>
<dbReference type="FunFam" id="3.90.950.10:FF:000005">
    <property type="entry name" value="7-methyl-GTP pyrophosphatase"/>
    <property type="match status" value="1"/>
</dbReference>
<proteinExistence type="inferred from homology"/>
<comment type="similarity">
    <text evidence="6">Belongs to the Maf family. YhdE subfamily.</text>
</comment>
<dbReference type="EC" id="3.6.1.9" evidence="6"/>
<evidence type="ECO:0000256" key="5">
    <source>
        <dbReference type="ARBA" id="ARBA00023080"/>
    </source>
</evidence>
<name>A0A4U8Q9C2_9FIRM</name>
<dbReference type="PANTHER" id="PTHR43213">
    <property type="entry name" value="BIFUNCTIONAL DTTP/UTP PYROPHOSPHATASE/METHYLTRANSFERASE PROTEIN-RELATED"/>
    <property type="match status" value="1"/>
</dbReference>
<dbReference type="HAMAP" id="MF_00528">
    <property type="entry name" value="Maf"/>
    <property type="match status" value="1"/>
</dbReference>
<sequence>MKNIILASASPRRKELLAQAGYQFTVITSDTDEITDKSMPDEIVEELSAMKAEAVAAQIEEDTVIIGADTIVAVSGRILGKPQDVTAAEEMLKTLQGNTHQVYTGVTLIEIQSGTRKVTTFSERTDVIMYPMTDEEIKAYIATGEPMDKAGAYGIQGRAAIYIKKIDGDYNNVVGLPIARLYQELKSK</sequence>
<dbReference type="InterPro" id="IPR003697">
    <property type="entry name" value="Maf-like"/>
</dbReference>
<comment type="function">
    <text evidence="6">Nucleoside triphosphate pyrophosphatase that hydrolyzes dTTP and UTP. May have a dual role in cell division arrest and in preventing the incorporation of modified nucleotides into cellular nucleic acids.</text>
</comment>
<dbReference type="PANTHER" id="PTHR43213:SF5">
    <property type="entry name" value="BIFUNCTIONAL DTTP_UTP PYROPHOSPHATASE_METHYLTRANSFERASE PROTEIN-RELATED"/>
    <property type="match status" value="1"/>
</dbReference>
<dbReference type="GO" id="GO:0009117">
    <property type="term" value="P:nucleotide metabolic process"/>
    <property type="evidence" value="ECO:0007669"/>
    <property type="project" value="UniProtKB-KW"/>
</dbReference>
<dbReference type="SUPFAM" id="SSF52972">
    <property type="entry name" value="ITPase-like"/>
    <property type="match status" value="1"/>
</dbReference>
<feature type="site" description="Important for substrate specificity" evidence="6">
    <location>
        <position position="70"/>
    </location>
</feature>
<comment type="catalytic activity">
    <reaction evidence="6">
        <text>dTTP + H2O = dTMP + diphosphate + H(+)</text>
        <dbReference type="Rhea" id="RHEA:28534"/>
        <dbReference type="ChEBI" id="CHEBI:15377"/>
        <dbReference type="ChEBI" id="CHEBI:15378"/>
        <dbReference type="ChEBI" id="CHEBI:33019"/>
        <dbReference type="ChEBI" id="CHEBI:37568"/>
        <dbReference type="ChEBI" id="CHEBI:63528"/>
        <dbReference type="EC" id="3.6.1.9"/>
    </reaction>
</comment>
<dbReference type="RefSeq" id="WP_027295905.1">
    <property type="nucleotide sequence ID" value="NZ_CAUSDN010000005.1"/>
</dbReference>